<dbReference type="KEGG" id="slb:AWJ20_22"/>
<feature type="transmembrane region" description="Helical" evidence="7">
    <location>
        <begin position="372"/>
        <end position="390"/>
    </location>
</feature>
<feature type="region of interest" description="Disordered" evidence="6">
    <location>
        <begin position="1"/>
        <end position="36"/>
    </location>
</feature>
<dbReference type="Pfam" id="PF07690">
    <property type="entry name" value="MFS_1"/>
    <property type="match status" value="1"/>
</dbReference>
<dbReference type="RefSeq" id="XP_018734277.1">
    <property type="nucleotide sequence ID" value="XM_018879127.1"/>
</dbReference>
<proteinExistence type="predicted"/>
<feature type="transmembrane region" description="Helical" evidence="7">
    <location>
        <begin position="100"/>
        <end position="119"/>
    </location>
</feature>
<dbReference type="PANTHER" id="PTHR23502">
    <property type="entry name" value="MAJOR FACILITATOR SUPERFAMILY"/>
    <property type="match status" value="1"/>
</dbReference>
<dbReference type="PANTHER" id="PTHR23502:SF132">
    <property type="entry name" value="POLYAMINE TRANSPORTER 2-RELATED"/>
    <property type="match status" value="1"/>
</dbReference>
<evidence type="ECO:0000256" key="1">
    <source>
        <dbReference type="ARBA" id="ARBA00004141"/>
    </source>
</evidence>
<name>A0A167CK52_9ASCO</name>
<feature type="transmembrane region" description="Helical" evidence="7">
    <location>
        <begin position="396"/>
        <end position="420"/>
    </location>
</feature>
<accession>A0A167CK52</accession>
<feature type="transmembrane region" description="Helical" evidence="7">
    <location>
        <begin position="157"/>
        <end position="178"/>
    </location>
</feature>
<evidence type="ECO:0000256" key="5">
    <source>
        <dbReference type="ARBA" id="ARBA00023136"/>
    </source>
</evidence>
<evidence type="ECO:0000313" key="10">
    <source>
        <dbReference type="Proteomes" id="UP000189580"/>
    </source>
</evidence>
<keyword evidence="10" id="KW-1185">Reference proteome</keyword>
<dbReference type="GeneID" id="30034084"/>
<feature type="transmembrane region" description="Helical" evidence="7">
    <location>
        <begin position="327"/>
        <end position="351"/>
    </location>
</feature>
<protein>
    <submittedName>
        <fullName evidence="9">Tpo3p</fullName>
    </submittedName>
</protein>
<dbReference type="PROSITE" id="PS50850">
    <property type="entry name" value="MFS"/>
    <property type="match status" value="1"/>
</dbReference>
<evidence type="ECO:0000256" key="6">
    <source>
        <dbReference type="SAM" id="MobiDB-lite"/>
    </source>
</evidence>
<dbReference type="InterPro" id="IPR020846">
    <property type="entry name" value="MFS_dom"/>
</dbReference>
<dbReference type="GO" id="GO:0005886">
    <property type="term" value="C:plasma membrane"/>
    <property type="evidence" value="ECO:0007669"/>
    <property type="project" value="TreeGrafter"/>
</dbReference>
<reference evidence="9 10" key="1">
    <citation type="submission" date="2016-02" db="EMBL/GenBank/DDBJ databases">
        <title>Complete genome sequence and transcriptome regulation of the pentose utilising yeast Sugiyamaella lignohabitans.</title>
        <authorList>
            <person name="Bellasio M."/>
            <person name="Peymann A."/>
            <person name="Valli M."/>
            <person name="Sipitzky M."/>
            <person name="Graf A."/>
            <person name="Sauer M."/>
            <person name="Marx H."/>
            <person name="Mattanovich D."/>
        </authorList>
    </citation>
    <scope>NUCLEOTIDE SEQUENCE [LARGE SCALE GENOMIC DNA]</scope>
    <source>
        <strain evidence="9 10">CBS 10342</strain>
    </source>
</reference>
<evidence type="ECO:0000259" key="8">
    <source>
        <dbReference type="PROSITE" id="PS50850"/>
    </source>
</evidence>
<dbReference type="InterPro" id="IPR011701">
    <property type="entry name" value="MFS"/>
</dbReference>
<keyword evidence="5 7" id="KW-0472">Membrane</keyword>
<dbReference type="OrthoDB" id="5376138at2759"/>
<dbReference type="EMBL" id="CP014501">
    <property type="protein sequence ID" value="ANB11800.1"/>
    <property type="molecule type" value="Genomic_DNA"/>
</dbReference>
<dbReference type="GO" id="GO:0022857">
    <property type="term" value="F:transmembrane transporter activity"/>
    <property type="evidence" value="ECO:0007669"/>
    <property type="project" value="InterPro"/>
</dbReference>
<evidence type="ECO:0000256" key="3">
    <source>
        <dbReference type="ARBA" id="ARBA00022692"/>
    </source>
</evidence>
<dbReference type="Proteomes" id="UP000189580">
    <property type="component" value="Chromosome a"/>
</dbReference>
<evidence type="ECO:0000256" key="7">
    <source>
        <dbReference type="SAM" id="Phobius"/>
    </source>
</evidence>
<dbReference type="InterPro" id="IPR036259">
    <property type="entry name" value="MFS_trans_sf"/>
</dbReference>
<evidence type="ECO:0000256" key="4">
    <source>
        <dbReference type="ARBA" id="ARBA00022989"/>
    </source>
</evidence>
<keyword evidence="2" id="KW-0813">Transport</keyword>
<sequence>MNIPTAEKLSDLEKGPEPHPVSSLQDSTGTGTGPSPIIHVKAFEEGDPENPHNFPLSRKLYHTIVLVLFCFTCSMSSAMYTPALGDIEEKYNVTREVALMSTGVLLMGFIIGPIIWSAVNEAFGRWYSWTIGFFLFQLFQIPTGVDPNFRTLLVGRFFQGLFGVSTLVTFGASMSDIWGYKTRGFSAAIAVFSIFAAPALGPFIGSLLVEFAGFGYISWLVMMLGAILLVLNMFVKETAAPVIFHRKAIRMRKEGLNARAPIEEVPPTLMNLATKYCIRPFIMLVEDKALAFLCVYAGISYGLLYTILIALPVTFAEYRHFSFIPTYLPSIAVLVGVVITSLHLCVTNGAYIRAAEKAGVLMLPDQRLKPMMCGAIFLPIGLFIFGWTAPFTNVHWMGPIVGAAIVGYATSIIFIAAIMYMIESYGHFASSAFAANAIIRSMVAVLFLLVFSRMVEAMTLQGAFSFFGGISILIAPGPFILFKYGKVWRSLSKWTP</sequence>
<feature type="transmembrane region" description="Helical" evidence="7">
    <location>
        <begin position="60"/>
        <end position="80"/>
    </location>
</feature>
<feature type="compositionally biased region" description="Basic and acidic residues" evidence="6">
    <location>
        <begin position="8"/>
        <end position="17"/>
    </location>
</feature>
<evidence type="ECO:0000313" key="9">
    <source>
        <dbReference type="EMBL" id="ANB11800.1"/>
    </source>
</evidence>
<feature type="transmembrane region" description="Helical" evidence="7">
    <location>
        <begin position="432"/>
        <end position="451"/>
    </location>
</feature>
<dbReference type="Gene3D" id="1.20.1250.20">
    <property type="entry name" value="MFS general substrate transporter like domains"/>
    <property type="match status" value="1"/>
</dbReference>
<dbReference type="SUPFAM" id="SSF103473">
    <property type="entry name" value="MFS general substrate transporter"/>
    <property type="match status" value="1"/>
</dbReference>
<feature type="transmembrane region" description="Helical" evidence="7">
    <location>
        <begin position="289"/>
        <end position="315"/>
    </location>
</feature>
<feature type="transmembrane region" description="Helical" evidence="7">
    <location>
        <begin position="463"/>
        <end position="482"/>
    </location>
</feature>
<evidence type="ECO:0000256" key="2">
    <source>
        <dbReference type="ARBA" id="ARBA00022448"/>
    </source>
</evidence>
<comment type="subcellular location">
    <subcellularLocation>
        <location evidence="1">Membrane</location>
        <topology evidence="1">Multi-pass membrane protein</topology>
    </subcellularLocation>
</comment>
<organism evidence="9 10">
    <name type="scientific">Sugiyamaella lignohabitans</name>
    <dbReference type="NCBI Taxonomy" id="796027"/>
    <lineage>
        <taxon>Eukaryota</taxon>
        <taxon>Fungi</taxon>
        <taxon>Dikarya</taxon>
        <taxon>Ascomycota</taxon>
        <taxon>Saccharomycotina</taxon>
        <taxon>Dipodascomycetes</taxon>
        <taxon>Dipodascales</taxon>
        <taxon>Trichomonascaceae</taxon>
        <taxon>Sugiyamaella</taxon>
    </lineage>
</organism>
<gene>
    <name evidence="9" type="primary">TPO3</name>
    <name evidence="9" type="ORF">AWJ20_22</name>
</gene>
<feature type="transmembrane region" description="Helical" evidence="7">
    <location>
        <begin position="216"/>
        <end position="235"/>
    </location>
</feature>
<feature type="transmembrane region" description="Helical" evidence="7">
    <location>
        <begin position="126"/>
        <end position="145"/>
    </location>
</feature>
<keyword evidence="3 7" id="KW-0812">Transmembrane</keyword>
<keyword evidence="4 7" id="KW-1133">Transmembrane helix</keyword>
<feature type="domain" description="Major facilitator superfamily (MFS) profile" evidence="8">
    <location>
        <begin position="62"/>
        <end position="486"/>
    </location>
</feature>
<feature type="transmembrane region" description="Helical" evidence="7">
    <location>
        <begin position="185"/>
        <end position="204"/>
    </location>
</feature>
<dbReference type="AlphaFoldDB" id="A0A167CK52"/>